<dbReference type="InterPro" id="IPR047656">
    <property type="entry name" value="IS481-like_transpos"/>
</dbReference>
<dbReference type="Gene3D" id="3.30.420.10">
    <property type="entry name" value="Ribonuclease H-like superfamily/Ribonuclease H"/>
    <property type="match status" value="1"/>
</dbReference>
<feature type="compositionally biased region" description="Polar residues" evidence="1">
    <location>
        <begin position="303"/>
        <end position="317"/>
    </location>
</feature>
<dbReference type="RefSeq" id="WP_183963791.1">
    <property type="nucleotide sequence ID" value="NZ_BAABEW010000004.1"/>
</dbReference>
<protein>
    <submittedName>
        <fullName evidence="3">Transposase InsO family protein</fullName>
    </submittedName>
</protein>
<dbReference type="SUPFAM" id="SSF53098">
    <property type="entry name" value="Ribonuclease H-like"/>
    <property type="match status" value="1"/>
</dbReference>
<sequence>MNHHKNARLTFVRRLEMVRNMTENGLAPVDAAASAGVSAPTARKWLGRYLAGGEAALADASSRPACSPRRISESKALAIVELRRRRLTQARIAASLGVSEATVSRVLRRAGLSQLSQLQPAEPVQRYEHAAPGDLLHIDTKKLGRIERMSHRITGNRRDSVDGAGWEFLFVAIDDHARIGFTQMRPDERQGNAVAFLRDAVAYYASLGVAIKRLLTDNGSAFRSKAFRRACVELGIGHRFTRAYRPQTNGKAERFIQSALREWAYGIAYNHSNERIAMLAKWQHHYNWHRPHAGIGGRPPMSRLNSASGKNVLTLHS</sequence>
<feature type="domain" description="Integrase catalytic" evidence="2">
    <location>
        <begin position="128"/>
        <end position="308"/>
    </location>
</feature>
<dbReference type="NCBIfam" id="NF033577">
    <property type="entry name" value="transpos_IS481"/>
    <property type="match status" value="1"/>
</dbReference>
<gene>
    <name evidence="3" type="ORF">HNQ70_000413</name>
</gene>
<comment type="caution">
    <text evidence="3">The sequence shown here is derived from an EMBL/GenBank/DDBJ whole genome shotgun (WGS) entry which is preliminary data.</text>
</comment>
<reference evidence="3 4" key="1">
    <citation type="submission" date="2020-08" db="EMBL/GenBank/DDBJ databases">
        <title>Genomic Encyclopedia of Type Strains, Phase IV (KMG-IV): sequencing the most valuable type-strain genomes for metagenomic binning, comparative biology and taxonomic classification.</title>
        <authorList>
            <person name="Goeker M."/>
        </authorList>
    </citation>
    <scope>NUCLEOTIDE SEQUENCE [LARGE SCALE GENOMIC DNA]</scope>
    <source>
        <strain evidence="3 4">DSM 29781</strain>
    </source>
</reference>
<dbReference type="GO" id="GO:0003676">
    <property type="term" value="F:nucleic acid binding"/>
    <property type="evidence" value="ECO:0007669"/>
    <property type="project" value="InterPro"/>
</dbReference>
<evidence type="ECO:0000256" key="1">
    <source>
        <dbReference type="SAM" id="MobiDB-lite"/>
    </source>
</evidence>
<dbReference type="InterPro" id="IPR012337">
    <property type="entry name" value="RNaseH-like_sf"/>
</dbReference>
<keyword evidence="4" id="KW-1185">Reference proteome</keyword>
<feature type="region of interest" description="Disordered" evidence="1">
    <location>
        <begin position="297"/>
        <end position="317"/>
    </location>
</feature>
<proteinExistence type="predicted"/>
<name>A0A7W8HE79_9BURK</name>
<dbReference type="Pfam" id="PF13565">
    <property type="entry name" value="HTH_32"/>
    <property type="match status" value="1"/>
</dbReference>
<dbReference type="PROSITE" id="PS50994">
    <property type="entry name" value="INTEGRASE"/>
    <property type="match status" value="1"/>
</dbReference>
<evidence type="ECO:0000313" key="3">
    <source>
        <dbReference type="EMBL" id="MBB5270429.1"/>
    </source>
</evidence>
<dbReference type="Proteomes" id="UP000532440">
    <property type="component" value="Unassembled WGS sequence"/>
</dbReference>
<evidence type="ECO:0000259" key="2">
    <source>
        <dbReference type="PROSITE" id="PS50994"/>
    </source>
</evidence>
<evidence type="ECO:0000313" key="4">
    <source>
        <dbReference type="Proteomes" id="UP000532440"/>
    </source>
</evidence>
<dbReference type="GO" id="GO:0015074">
    <property type="term" value="P:DNA integration"/>
    <property type="evidence" value="ECO:0007669"/>
    <property type="project" value="InterPro"/>
</dbReference>
<dbReference type="InterPro" id="IPR036397">
    <property type="entry name" value="RNaseH_sf"/>
</dbReference>
<dbReference type="InterPro" id="IPR009057">
    <property type="entry name" value="Homeodomain-like_sf"/>
</dbReference>
<dbReference type="AlphaFoldDB" id="A0A7W8HE79"/>
<dbReference type="PANTHER" id="PTHR35004:SF6">
    <property type="entry name" value="TRANSPOSASE"/>
    <property type="match status" value="1"/>
</dbReference>
<dbReference type="InterPro" id="IPR001584">
    <property type="entry name" value="Integrase_cat-core"/>
</dbReference>
<organism evidence="3 4">
    <name type="scientific">Quisquiliibacterium transsilvanicum</name>
    <dbReference type="NCBI Taxonomy" id="1549638"/>
    <lineage>
        <taxon>Bacteria</taxon>
        <taxon>Pseudomonadati</taxon>
        <taxon>Pseudomonadota</taxon>
        <taxon>Betaproteobacteria</taxon>
        <taxon>Burkholderiales</taxon>
        <taxon>Burkholderiaceae</taxon>
        <taxon>Quisquiliibacterium</taxon>
    </lineage>
</organism>
<dbReference type="EMBL" id="JACHGB010000001">
    <property type="protein sequence ID" value="MBB5270429.1"/>
    <property type="molecule type" value="Genomic_DNA"/>
</dbReference>
<accession>A0A7W8HE79</accession>
<dbReference type="PANTHER" id="PTHR35004">
    <property type="entry name" value="TRANSPOSASE RV3428C-RELATED"/>
    <property type="match status" value="1"/>
</dbReference>
<dbReference type="SUPFAM" id="SSF46689">
    <property type="entry name" value="Homeodomain-like"/>
    <property type="match status" value="1"/>
</dbReference>
<dbReference type="Pfam" id="PF13683">
    <property type="entry name" value="rve_3"/>
    <property type="match status" value="1"/>
</dbReference>
<dbReference type="Gene3D" id="1.10.10.60">
    <property type="entry name" value="Homeodomain-like"/>
    <property type="match status" value="1"/>
</dbReference>